<dbReference type="Pfam" id="PF15882">
    <property type="entry name" value="DUF4735"/>
    <property type="match status" value="1"/>
</dbReference>
<reference evidence="2" key="1">
    <citation type="submission" date="2025-08" db="UniProtKB">
        <authorList>
            <consortium name="RefSeq"/>
        </authorList>
    </citation>
    <scope>IDENTIFICATION</scope>
    <source>
        <tissue evidence="2">Whole Larva</tissue>
    </source>
</reference>
<accession>A0ABM1MC52</accession>
<gene>
    <name evidence="2" type="primary">LOC108559394</name>
</gene>
<name>A0ABM1MC52_NICVS</name>
<evidence type="ECO:0000313" key="2">
    <source>
        <dbReference type="RefSeq" id="XP_017772152.1"/>
    </source>
</evidence>
<dbReference type="InterPro" id="IPR031751">
    <property type="entry name" value="DUF4735"/>
</dbReference>
<dbReference type="PANTHER" id="PTHR33539">
    <property type="entry name" value="UPF0764 PROTEIN C16ORF89"/>
    <property type="match status" value="1"/>
</dbReference>
<keyword evidence="1" id="KW-1185">Reference proteome</keyword>
<proteinExistence type="predicted"/>
<evidence type="ECO:0000313" key="1">
    <source>
        <dbReference type="Proteomes" id="UP000695000"/>
    </source>
</evidence>
<sequence length="308" mass="35591">MNTYTLLVFTAFFVQNRGDYLTKTIEKLNSGLDFIESHSNEFNFDGLLGVVLAEAQLNNAKTRIKGNEKLLNILDNLSLRCARISNKIKPHLTDRSEKYQLFEKVLLRAEFWMGKIELKRNSLRDFGIYANWTRETVRENRRAEFDGIGTDFCLEELLRGCRVGNVCEQMMFADRVDTGYLLSHRLFYLMIGLNAKCFRDGETAREVIINFCSLMLKEAKTNRALGFPKRDIFMEQVLFCGMRGFDEFLNAFVLDKLFAWQNDEGCYRSEGYWNSIEIRTTNLISYNCTDHSTGLGVAALALHLVHLL</sequence>
<protein>
    <submittedName>
        <fullName evidence="2">UPF0764 protein C16orf89-like</fullName>
    </submittedName>
</protein>
<dbReference type="Proteomes" id="UP000695000">
    <property type="component" value="Unplaced"/>
</dbReference>
<dbReference type="GeneID" id="108559394"/>
<dbReference type="RefSeq" id="XP_017772152.1">
    <property type="nucleotide sequence ID" value="XM_017916663.1"/>
</dbReference>
<dbReference type="PANTHER" id="PTHR33539:SF1">
    <property type="entry name" value="UPF0764 PROTEIN C16ORF89"/>
    <property type="match status" value="1"/>
</dbReference>
<organism evidence="1 2">
    <name type="scientific">Nicrophorus vespilloides</name>
    <name type="common">Boreal carrion beetle</name>
    <dbReference type="NCBI Taxonomy" id="110193"/>
    <lineage>
        <taxon>Eukaryota</taxon>
        <taxon>Metazoa</taxon>
        <taxon>Ecdysozoa</taxon>
        <taxon>Arthropoda</taxon>
        <taxon>Hexapoda</taxon>
        <taxon>Insecta</taxon>
        <taxon>Pterygota</taxon>
        <taxon>Neoptera</taxon>
        <taxon>Endopterygota</taxon>
        <taxon>Coleoptera</taxon>
        <taxon>Polyphaga</taxon>
        <taxon>Staphyliniformia</taxon>
        <taxon>Silphidae</taxon>
        <taxon>Nicrophorinae</taxon>
        <taxon>Nicrophorus</taxon>
    </lineage>
</organism>